<dbReference type="EMBL" id="JAPDOD010000019">
    <property type="protein sequence ID" value="MDA0162597.1"/>
    <property type="molecule type" value="Genomic_DNA"/>
</dbReference>
<sequence>MEALETCFGRARVEEVARIREACDALVFARAASLHDRYALSEAIVTLADLVERGCIGSQLATAMVDDIGRCAPIRPTSPDDDATSTFV</sequence>
<organism evidence="1 2">
    <name type="scientific">Solirubrobacter ginsenosidimutans</name>
    <dbReference type="NCBI Taxonomy" id="490573"/>
    <lineage>
        <taxon>Bacteria</taxon>
        <taxon>Bacillati</taxon>
        <taxon>Actinomycetota</taxon>
        <taxon>Thermoleophilia</taxon>
        <taxon>Solirubrobacterales</taxon>
        <taxon>Solirubrobacteraceae</taxon>
        <taxon>Solirubrobacter</taxon>
    </lineage>
</organism>
<dbReference type="Proteomes" id="UP001149140">
    <property type="component" value="Unassembled WGS sequence"/>
</dbReference>
<dbReference type="AlphaFoldDB" id="A0A9X3MUF3"/>
<reference evidence="1" key="1">
    <citation type="submission" date="2022-10" db="EMBL/GenBank/DDBJ databases">
        <title>The WGS of Solirubrobacter ginsenosidimutans DSM 21036.</title>
        <authorList>
            <person name="Jiang Z."/>
        </authorList>
    </citation>
    <scope>NUCLEOTIDE SEQUENCE</scope>
    <source>
        <strain evidence="1">DSM 21036</strain>
    </source>
</reference>
<evidence type="ECO:0000313" key="2">
    <source>
        <dbReference type="Proteomes" id="UP001149140"/>
    </source>
</evidence>
<comment type="caution">
    <text evidence="1">The sequence shown here is derived from an EMBL/GenBank/DDBJ whole genome shotgun (WGS) entry which is preliminary data.</text>
</comment>
<gene>
    <name evidence="1" type="ORF">OM076_20150</name>
</gene>
<keyword evidence="2" id="KW-1185">Reference proteome</keyword>
<protein>
    <submittedName>
        <fullName evidence="1">Uncharacterized protein</fullName>
    </submittedName>
</protein>
<accession>A0A9X3MUF3</accession>
<name>A0A9X3MUF3_9ACTN</name>
<proteinExistence type="predicted"/>
<evidence type="ECO:0000313" key="1">
    <source>
        <dbReference type="EMBL" id="MDA0162597.1"/>
    </source>
</evidence>
<dbReference type="RefSeq" id="WP_270041838.1">
    <property type="nucleotide sequence ID" value="NZ_JAPDOD010000019.1"/>
</dbReference>